<organism evidence="2 3">
    <name type="scientific">Streptomyces mexicanus</name>
    <dbReference type="NCBI Taxonomy" id="178566"/>
    <lineage>
        <taxon>Bacteria</taxon>
        <taxon>Bacillati</taxon>
        <taxon>Actinomycetota</taxon>
        <taxon>Actinomycetes</taxon>
        <taxon>Kitasatosporales</taxon>
        <taxon>Streptomycetaceae</taxon>
        <taxon>Streptomyces</taxon>
    </lineage>
</organism>
<evidence type="ECO:0000313" key="3">
    <source>
        <dbReference type="Proteomes" id="UP000517694"/>
    </source>
</evidence>
<reference evidence="2 3" key="1">
    <citation type="submission" date="2020-08" db="EMBL/GenBank/DDBJ databases">
        <title>Whole-Genome Sequence of French Clinical Streptomyces mexicanus Strain Q0842.</title>
        <authorList>
            <person name="Boxberger M."/>
            <person name="La Scola B."/>
        </authorList>
    </citation>
    <scope>NUCLEOTIDE SEQUENCE [LARGE SCALE GENOMIC DNA]</scope>
    <source>
        <strain evidence="2 3">Marseille-Q0842</strain>
    </source>
</reference>
<evidence type="ECO:0000256" key="1">
    <source>
        <dbReference type="SAM" id="MobiDB-lite"/>
    </source>
</evidence>
<evidence type="ECO:0000313" key="2">
    <source>
        <dbReference type="EMBL" id="MBC2869868.1"/>
    </source>
</evidence>
<feature type="region of interest" description="Disordered" evidence="1">
    <location>
        <begin position="38"/>
        <end position="75"/>
    </location>
</feature>
<gene>
    <name evidence="2" type="ORF">H1R13_34415</name>
</gene>
<dbReference type="Proteomes" id="UP000517694">
    <property type="component" value="Unassembled WGS sequence"/>
</dbReference>
<dbReference type="EMBL" id="JACMHY010000022">
    <property type="protein sequence ID" value="MBC2869868.1"/>
    <property type="molecule type" value="Genomic_DNA"/>
</dbReference>
<comment type="caution">
    <text evidence="2">The sequence shown here is derived from an EMBL/GenBank/DDBJ whole genome shotgun (WGS) entry which is preliminary data.</text>
</comment>
<dbReference type="RefSeq" id="WP_159675559.1">
    <property type="nucleotide sequence ID" value="NZ_JACMHY010000022.1"/>
</dbReference>
<proteinExistence type="predicted"/>
<sequence>MSTPELPTPTQWPAEEFTPDYTPPAWYLGHASPTFWPTTASAPPPWRLTDTSPEEDNSTPDTASATELPPAPDTA</sequence>
<name>A0A7X1I8S0_9ACTN</name>
<accession>A0A7X1I8S0</accession>
<protein>
    <submittedName>
        <fullName evidence="2">Uncharacterized protein</fullName>
    </submittedName>
</protein>
<keyword evidence="3" id="KW-1185">Reference proteome</keyword>
<dbReference type="AlphaFoldDB" id="A0A7X1I8S0"/>